<evidence type="ECO:0000256" key="3">
    <source>
        <dbReference type="ARBA" id="ARBA00022692"/>
    </source>
</evidence>
<feature type="transmembrane region" description="Helical" evidence="8">
    <location>
        <begin position="184"/>
        <end position="208"/>
    </location>
</feature>
<dbReference type="EMBL" id="JBBJUP010000014">
    <property type="protein sequence ID" value="MEJ8280677.1"/>
    <property type="molecule type" value="Genomic_DNA"/>
</dbReference>
<keyword evidence="7 10" id="KW-0407">Ion channel</keyword>
<dbReference type="SUPFAM" id="SSF81324">
    <property type="entry name" value="Voltage-gated potassium channels"/>
    <property type="match status" value="1"/>
</dbReference>
<keyword evidence="2" id="KW-0813">Transport</keyword>
<evidence type="ECO:0000256" key="1">
    <source>
        <dbReference type="ARBA" id="ARBA00004141"/>
    </source>
</evidence>
<evidence type="ECO:0000256" key="7">
    <source>
        <dbReference type="ARBA" id="ARBA00023303"/>
    </source>
</evidence>
<dbReference type="PANTHER" id="PTHR11537:SF254">
    <property type="entry name" value="POTASSIUM VOLTAGE-GATED CHANNEL PROTEIN SHAB"/>
    <property type="match status" value="1"/>
</dbReference>
<name>A0ABU8T9P6_9PSEU</name>
<feature type="domain" description="Potassium channel" evidence="9">
    <location>
        <begin position="140"/>
        <end position="209"/>
    </location>
</feature>
<dbReference type="PANTHER" id="PTHR11537">
    <property type="entry name" value="VOLTAGE-GATED POTASSIUM CHANNEL"/>
    <property type="match status" value="1"/>
</dbReference>
<dbReference type="Gene3D" id="1.10.287.70">
    <property type="match status" value="1"/>
</dbReference>
<proteinExistence type="predicted"/>
<gene>
    <name evidence="10" type="ORF">WJX68_17175</name>
</gene>
<dbReference type="GO" id="GO:0034220">
    <property type="term" value="P:monoatomic ion transmembrane transport"/>
    <property type="evidence" value="ECO:0007669"/>
    <property type="project" value="UniProtKB-KW"/>
</dbReference>
<dbReference type="RefSeq" id="WP_340292092.1">
    <property type="nucleotide sequence ID" value="NZ_JBBJUP010000014.1"/>
</dbReference>
<keyword evidence="6 8" id="KW-0472">Membrane</keyword>
<protein>
    <submittedName>
        <fullName evidence="10">Potassium channel family protein</fullName>
    </submittedName>
</protein>
<accession>A0ABU8T9P6</accession>
<comment type="caution">
    <text evidence="10">The sequence shown here is derived from an EMBL/GenBank/DDBJ whole genome shotgun (WGS) entry which is preliminary data.</text>
</comment>
<comment type="subcellular location">
    <subcellularLocation>
        <location evidence="1">Membrane</location>
        <topology evidence="1">Multi-pass membrane protein</topology>
    </subcellularLocation>
</comment>
<organism evidence="10 11">
    <name type="scientific">Pseudonocardia spirodelae</name>
    <dbReference type="NCBI Taxonomy" id="3133431"/>
    <lineage>
        <taxon>Bacteria</taxon>
        <taxon>Bacillati</taxon>
        <taxon>Actinomycetota</taxon>
        <taxon>Actinomycetes</taxon>
        <taxon>Pseudonocardiales</taxon>
        <taxon>Pseudonocardiaceae</taxon>
        <taxon>Pseudonocardia</taxon>
    </lineage>
</organism>
<keyword evidence="4 8" id="KW-1133">Transmembrane helix</keyword>
<evidence type="ECO:0000256" key="4">
    <source>
        <dbReference type="ARBA" id="ARBA00022989"/>
    </source>
</evidence>
<feature type="transmembrane region" description="Helical" evidence="8">
    <location>
        <begin position="21"/>
        <end position="41"/>
    </location>
</feature>
<feature type="transmembrane region" description="Helical" evidence="8">
    <location>
        <begin position="53"/>
        <end position="73"/>
    </location>
</feature>
<dbReference type="InterPro" id="IPR028325">
    <property type="entry name" value="VG_K_chnl"/>
</dbReference>
<sequence length="262" mass="29035">MTPAAAYPEPRLRAWEARTDVPLTVLSAGFLVLYACEVLLTRPGSPLWQGLETVLWVLWAVFVADVAVRLWLARDRRRFVLDNPLDLLVVLAPFLRFLRLVRLVGAVSVLTRTLRDDLRGRVSSYLVVTVTLLGFVAALGVYEAERDAPDATITTFGDALWWVLTTITTVGYGDRYPVTLEGRLVAAGLMLAGIAVLGTVTATIASWFTEQIEQSRARAAREERAAAPGAPDPQTWVELLTEMRRLRARLDELEPGPGRPRD</sequence>
<keyword evidence="11" id="KW-1185">Reference proteome</keyword>
<feature type="transmembrane region" description="Helical" evidence="8">
    <location>
        <begin position="153"/>
        <end position="172"/>
    </location>
</feature>
<dbReference type="Proteomes" id="UP001364211">
    <property type="component" value="Unassembled WGS sequence"/>
</dbReference>
<evidence type="ECO:0000256" key="6">
    <source>
        <dbReference type="ARBA" id="ARBA00023136"/>
    </source>
</evidence>
<evidence type="ECO:0000313" key="10">
    <source>
        <dbReference type="EMBL" id="MEJ8280677.1"/>
    </source>
</evidence>
<keyword evidence="5" id="KW-0406">Ion transport</keyword>
<dbReference type="Pfam" id="PF07885">
    <property type="entry name" value="Ion_trans_2"/>
    <property type="match status" value="1"/>
</dbReference>
<evidence type="ECO:0000256" key="5">
    <source>
        <dbReference type="ARBA" id="ARBA00023065"/>
    </source>
</evidence>
<keyword evidence="3 8" id="KW-0812">Transmembrane</keyword>
<reference evidence="10 11" key="1">
    <citation type="submission" date="2024-03" db="EMBL/GenBank/DDBJ databases">
        <title>Draft genome sequence of Pseudonocardia sp. DW16-2.</title>
        <authorList>
            <person name="Duangmal K."/>
        </authorList>
    </citation>
    <scope>NUCLEOTIDE SEQUENCE [LARGE SCALE GENOMIC DNA]</scope>
    <source>
        <strain evidence="10 11">DW16-2</strain>
    </source>
</reference>
<evidence type="ECO:0000259" key="9">
    <source>
        <dbReference type="Pfam" id="PF07885"/>
    </source>
</evidence>
<dbReference type="PRINTS" id="PR00169">
    <property type="entry name" value="KCHANNEL"/>
</dbReference>
<feature type="transmembrane region" description="Helical" evidence="8">
    <location>
        <begin position="122"/>
        <end position="141"/>
    </location>
</feature>
<dbReference type="Gene3D" id="1.20.5.110">
    <property type="match status" value="1"/>
</dbReference>
<evidence type="ECO:0000256" key="8">
    <source>
        <dbReference type="SAM" id="Phobius"/>
    </source>
</evidence>
<evidence type="ECO:0000313" key="11">
    <source>
        <dbReference type="Proteomes" id="UP001364211"/>
    </source>
</evidence>
<evidence type="ECO:0000256" key="2">
    <source>
        <dbReference type="ARBA" id="ARBA00022448"/>
    </source>
</evidence>
<dbReference type="InterPro" id="IPR013099">
    <property type="entry name" value="K_chnl_dom"/>
</dbReference>